<evidence type="ECO:0000313" key="6">
    <source>
        <dbReference type="Proteomes" id="UP000295375"/>
    </source>
</evidence>
<evidence type="ECO:0000313" key="5">
    <source>
        <dbReference type="EMBL" id="TDQ49806.1"/>
    </source>
</evidence>
<comment type="caution">
    <text evidence="5">The sequence shown here is derived from an EMBL/GenBank/DDBJ whole genome shotgun (WGS) entry which is preliminary data.</text>
</comment>
<dbReference type="InterPro" id="IPR002197">
    <property type="entry name" value="HTH_Fis"/>
</dbReference>
<dbReference type="InterPro" id="IPR009057">
    <property type="entry name" value="Homeodomain-like_sf"/>
</dbReference>
<dbReference type="SUPFAM" id="SSF46689">
    <property type="entry name" value="Homeodomain-like"/>
    <property type="match status" value="1"/>
</dbReference>
<dbReference type="RefSeq" id="WP_133588436.1">
    <property type="nucleotide sequence ID" value="NZ_CP037953.1"/>
</dbReference>
<organism evidence="5 6">
    <name type="scientific">Permianibacter aggregans</name>
    <dbReference type="NCBI Taxonomy" id="1510150"/>
    <lineage>
        <taxon>Bacteria</taxon>
        <taxon>Pseudomonadati</taxon>
        <taxon>Pseudomonadota</taxon>
        <taxon>Gammaproteobacteria</taxon>
        <taxon>Pseudomonadales</taxon>
        <taxon>Pseudomonadaceae</taxon>
        <taxon>Permianibacter</taxon>
    </lineage>
</organism>
<gene>
    <name evidence="5" type="ORF">EV696_103176</name>
</gene>
<dbReference type="GO" id="GO:0043565">
    <property type="term" value="F:sequence-specific DNA binding"/>
    <property type="evidence" value="ECO:0007669"/>
    <property type="project" value="InterPro"/>
</dbReference>
<dbReference type="Pfam" id="PF02954">
    <property type="entry name" value="HTH_8"/>
    <property type="match status" value="1"/>
</dbReference>
<proteinExistence type="inferred from homology"/>
<dbReference type="OrthoDB" id="9802388at2"/>
<evidence type="ECO:0000256" key="3">
    <source>
        <dbReference type="ARBA" id="ARBA00029540"/>
    </source>
</evidence>
<dbReference type="Gene3D" id="1.10.10.60">
    <property type="entry name" value="Homeodomain-like"/>
    <property type="match status" value="1"/>
</dbReference>
<name>A0A4R6UU60_9GAMM</name>
<comment type="similarity">
    <text evidence="1">Belongs to the transcriptional regulatory Fis family.</text>
</comment>
<evidence type="ECO:0000256" key="2">
    <source>
        <dbReference type="ARBA" id="ARBA00023125"/>
    </source>
</evidence>
<dbReference type="PRINTS" id="PR01590">
    <property type="entry name" value="HTHFIS"/>
</dbReference>
<dbReference type="EMBL" id="SNYM01000003">
    <property type="protein sequence ID" value="TDQ49806.1"/>
    <property type="molecule type" value="Genomic_DNA"/>
</dbReference>
<dbReference type="AlphaFoldDB" id="A0A4R6UU60"/>
<evidence type="ECO:0000256" key="1">
    <source>
        <dbReference type="ARBA" id="ARBA00008559"/>
    </source>
</evidence>
<keyword evidence="2 5" id="KW-0238">DNA-binding</keyword>
<sequence length="91" mass="10356">MENFIVDKAVSSTTPVVQPTLRESVQRAVQNYFDHLEGELPNNLYDLVLAEVEAPMLEVVMKQVRNNQTKAANLLGLNRGTLRKKLKQYDL</sequence>
<evidence type="ECO:0000259" key="4">
    <source>
        <dbReference type="Pfam" id="PF02954"/>
    </source>
</evidence>
<dbReference type="NCBIfam" id="NF001659">
    <property type="entry name" value="PRK00430.1"/>
    <property type="match status" value="1"/>
</dbReference>
<dbReference type="PIRSF" id="PIRSF002097">
    <property type="entry name" value="DNA-binding_Fis"/>
    <property type="match status" value="1"/>
</dbReference>
<dbReference type="PANTHER" id="PTHR47918">
    <property type="entry name" value="DNA-BINDING PROTEIN FIS"/>
    <property type="match status" value="1"/>
</dbReference>
<feature type="domain" description="DNA binding HTH" evidence="4">
    <location>
        <begin position="49"/>
        <end position="89"/>
    </location>
</feature>
<dbReference type="GO" id="GO:0006355">
    <property type="term" value="P:regulation of DNA-templated transcription"/>
    <property type="evidence" value="ECO:0007669"/>
    <property type="project" value="InterPro"/>
</dbReference>
<dbReference type="Proteomes" id="UP000295375">
    <property type="component" value="Unassembled WGS sequence"/>
</dbReference>
<keyword evidence="6" id="KW-1185">Reference proteome</keyword>
<dbReference type="InterPro" id="IPR050207">
    <property type="entry name" value="Trans_regulatory_Fis"/>
</dbReference>
<dbReference type="InterPro" id="IPR005412">
    <property type="entry name" value="Fis_DNA-bd"/>
</dbReference>
<dbReference type="PANTHER" id="PTHR47918:SF1">
    <property type="entry name" value="DNA-BINDING PROTEIN FIS"/>
    <property type="match status" value="1"/>
</dbReference>
<dbReference type="PRINTS" id="PR01591">
    <property type="entry name" value="DNABINDNGFIS"/>
</dbReference>
<accession>A0A4R6UU60</accession>
<reference evidence="5 6" key="1">
    <citation type="submission" date="2019-03" db="EMBL/GenBank/DDBJ databases">
        <title>Genomic Encyclopedia of Type Strains, Phase IV (KMG-IV): sequencing the most valuable type-strain genomes for metagenomic binning, comparative biology and taxonomic classification.</title>
        <authorList>
            <person name="Goeker M."/>
        </authorList>
    </citation>
    <scope>NUCLEOTIDE SEQUENCE [LARGE SCALE GENOMIC DNA]</scope>
    <source>
        <strain evidence="5 6">DSM 103792</strain>
    </source>
</reference>
<protein>
    <recommendedName>
        <fullName evidence="3">Putative Fis-like DNA-binding protein</fullName>
    </recommendedName>
</protein>